<name>A0AAC9KEF8_9PROT</name>
<accession>A0AAC9KEF8</accession>
<sequence>MSGRRKIGGAWSQPCGRLAIGVPCTPGHDVQPVGIVSAGVKRLLSPSGGWLLDRGFMVIPDWLHMTGEGRSRSRG</sequence>
<dbReference type="EMBL" id="CP018191">
    <property type="protein sequence ID" value="APH55597.1"/>
    <property type="molecule type" value="Genomic_DNA"/>
</dbReference>
<evidence type="ECO:0000313" key="2">
    <source>
        <dbReference type="Proteomes" id="UP000182373"/>
    </source>
</evidence>
<dbReference type="AlphaFoldDB" id="A0AAC9KEF8"/>
<protein>
    <recommendedName>
        <fullName evidence="3">Transposase</fullName>
    </recommendedName>
</protein>
<dbReference type="Proteomes" id="UP000182373">
    <property type="component" value="Chromosome"/>
</dbReference>
<gene>
    <name evidence="1" type="ORF">GbCGDNIH9_8382</name>
</gene>
<reference evidence="2" key="1">
    <citation type="submission" date="2016-11" db="EMBL/GenBank/DDBJ databases">
        <title>Comparative genomic and phenotypic analysis of Granulibacter bethesdensis clinical isolates from patients with chronic granulomatous disease.</title>
        <authorList>
            <person name="Zarember K.A."/>
            <person name="Porcella S.F."/>
            <person name="Chu J."/>
            <person name="Ding L."/>
            <person name="Dahlstrom E."/>
            <person name="Barbian K."/>
            <person name="Martens C."/>
            <person name="Sykora L."/>
            <person name="Kramer S."/>
            <person name="Pettinato A.M."/>
            <person name="Hong H."/>
            <person name="Wald G."/>
            <person name="Berg L.J."/>
            <person name="Rogge L.S."/>
            <person name="Greenberg D.E."/>
            <person name="Falcone E.L."/>
            <person name="Neves J.F."/>
            <person name="Simoes M.J."/>
            <person name="Casal M."/>
            <person name="Rodriguez-Lopez F.C."/>
            <person name="Zelazny A."/>
            <person name="Gallin J.I."/>
            <person name="Holland S.M."/>
        </authorList>
    </citation>
    <scope>NUCLEOTIDE SEQUENCE [LARGE SCALE GENOMIC DNA]</scope>
    <source>
        <strain evidence="2">NIH9.1</strain>
    </source>
</reference>
<proteinExistence type="predicted"/>
<evidence type="ECO:0000313" key="1">
    <source>
        <dbReference type="EMBL" id="APH55597.1"/>
    </source>
</evidence>
<evidence type="ECO:0008006" key="3">
    <source>
        <dbReference type="Google" id="ProtNLM"/>
    </source>
</evidence>
<organism evidence="1 2">
    <name type="scientific">Granulibacter bethesdensis</name>
    <dbReference type="NCBI Taxonomy" id="364410"/>
    <lineage>
        <taxon>Bacteria</taxon>
        <taxon>Pseudomonadati</taxon>
        <taxon>Pseudomonadota</taxon>
        <taxon>Alphaproteobacteria</taxon>
        <taxon>Acetobacterales</taxon>
        <taxon>Acetobacteraceae</taxon>
        <taxon>Granulibacter</taxon>
    </lineage>
</organism>